<dbReference type="EMBL" id="FOGO01000003">
    <property type="protein sequence ID" value="SER66076.1"/>
    <property type="molecule type" value="Genomic_DNA"/>
</dbReference>
<protein>
    <recommendedName>
        <fullName evidence="5">Probable acetyl-CoA acetyltransferase</fullName>
        <ecNumber evidence="2">2.3.1.9</ecNumber>
    </recommendedName>
</protein>
<sequence length="399" mass="41203">MTSAAVYRDAAVPLRALWSSPFARWGGALSRISSLDAAVAVTDRALSERGVDRAAVEGLVLGWTVPQPAIFYGATTLAARLDMPGVFGPMLSQACATSVAALHQAAASVSTGAGPQLVVTADRTSNGPELSWPAAGSERGPARENWVRDSFSRDPVTGRSMLATAEAVAAECGFTRGELDALAVLRSEQYTAALADDRAFQRAWMVAVEAEDAEHGPVRLTADEGIRTVSFETAGELPTVRAGGTHTAAAQTHPADGTAGALVTTVQRARELAGRGPVVRLVASGHARVEPARMPKALVPAARAALDAAGLKSESMDAVHTHNPFAVNDLYFARETGVPPEAMNTTGSSLVFGHPQGPTGLRTITELAHVLRARGGGLGLFTGCAAGDTAAALVVEVTD</sequence>
<dbReference type="AlphaFoldDB" id="A0A0F6NRJ3"/>
<keyword evidence="13" id="KW-1185">Reference proteome</keyword>
<dbReference type="PANTHER" id="PTHR18919:SF107">
    <property type="entry name" value="ACETYL-COA ACETYLTRANSFERASE, CYTOSOLIC"/>
    <property type="match status" value="1"/>
</dbReference>
<evidence type="ECO:0000256" key="8">
    <source>
        <dbReference type="SAM" id="MobiDB-lite"/>
    </source>
</evidence>
<dbReference type="PANTHER" id="PTHR18919">
    <property type="entry name" value="ACETYL-COA C-ACYLTRANSFERASE"/>
    <property type="match status" value="1"/>
</dbReference>
<name>A0A0F6NRJ3_9ACTN</name>
<dbReference type="CDD" id="cd00751">
    <property type="entry name" value="thiolase"/>
    <property type="match status" value="1"/>
</dbReference>
<evidence type="ECO:0000256" key="7">
    <source>
        <dbReference type="RuleBase" id="RU003557"/>
    </source>
</evidence>
<evidence type="ECO:0000313" key="11">
    <source>
        <dbReference type="EMBL" id="AIN46696.1"/>
    </source>
</evidence>
<dbReference type="InterPro" id="IPR020616">
    <property type="entry name" value="Thiolase_N"/>
</dbReference>
<evidence type="ECO:0000259" key="9">
    <source>
        <dbReference type="Pfam" id="PF00108"/>
    </source>
</evidence>
<dbReference type="EMBL" id="KM000069">
    <property type="protein sequence ID" value="AIN46696.1"/>
    <property type="molecule type" value="Genomic_DNA"/>
</dbReference>
<dbReference type="Proteomes" id="UP000182841">
    <property type="component" value="Unassembled WGS sequence"/>
</dbReference>
<evidence type="ECO:0000259" key="10">
    <source>
        <dbReference type="Pfam" id="PF02803"/>
    </source>
</evidence>
<evidence type="ECO:0000256" key="6">
    <source>
        <dbReference type="PIRSR" id="PIRSR000429-1"/>
    </source>
</evidence>
<feature type="domain" description="Thiolase C-terminal" evidence="10">
    <location>
        <begin position="277"/>
        <end position="396"/>
    </location>
</feature>
<dbReference type="InterPro" id="IPR020617">
    <property type="entry name" value="Thiolase_C"/>
</dbReference>
<dbReference type="InterPro" id="IPR016039">
    <property type="entry name" value="Thiolase-like"/>
</dbReference>
<comment type="similarity">
    <text evidence="1 7">Belongs to the thiolase-like superfamily. Thiolase family.</text>
</comment>
<gene>
    <name evidence="11" type="primary">encJ</name>
    <name evidence="12" type="ORF">SAMN05421870_103231</name>
</gene>
<dbReference type="EC" id="2.3.1.9" evidence="2"/>
<dbReference type="InterPro" id="IPR002155">
    <property type="entry name" value="Thiolase"/>
</dbReference>
<dbReference type="Gene3D" id="3.40.47.10">
    <property type="match status" value="2"/>
</dbReference>
<keyword evidence="3 7" id="KW-0808">Transferase</keyword>
<dbReference type="Pfam" id="PF02803">
    <property type="entry name" value="Thiolase_C"/>
    <property type="match status" value="1"/>
</dbReference>
<reference evidence="12" key="4">
    <citation type="submission" date="2016-10" db="EMBL/GenBank/DDBJ databases">
        <authorList>
            <person name="de Groot N.N."/>
        </authorList>
    </citation>
    <scope>NUCLEOTIDE SEQUENCE [LARGE SCALE GENOMIC DNA]</scope>
    <source>
        <strain evidence="12">CGMCC 4.6825</strain>
    </source>
</reference>
<dbReference type="SUPFAM" id="SSF53901">
    <property type="entry name" value="Thiolase-like"/>
    <property type="match status" value="1"/>
</dbReference>
<evidence type="ECO:0000256" key="4">
    <source>
        <dbReference type="ARBA" id="ARBA00023315"/>
    </source>
</evidence>
<evidence type="ECO:0000313" key="12">
    <source>
        <dbReference type="EMBL" id="SER66076.1"/>
    </source>
</evidence>
<dbReference type="Pfam" id="PF00108">
    <property type="entry name" value="Thiolase_N"/>
    <property type="match status" value="1"/>
</dbReference>
<dbReference type="GO" id="GO:0003985">
    <property type="term" value="F:acetyl-CoA C-acetyltransferase activity"/>
    <property type="evidence" value="ECO:0007669"/>
    <property type="project" value="UniProtKB-EC"/>
</dbReference>
<organism evidence="11">
    <name type="scientific">Streptomyces qinglanensis</name>
    <dbReference type="NCBI Taxonomy" id="943816"/>
    <lineage>
        <taxon>Bacteria</taxon>
        <taxon>Bacillati</taxon>
        <taxon>Actinomycetota</taxon>
        <taxon>Actinomycetes</taxon>
        <taxon>Kitasatosporales</taxon>
        <taxon>Streptomycetaceae</taxon>
        <taxon>Streptomyces</taxon>
    </lineage>
</organism>
<feature type="active site" description="Proton acceptor" evidence="6">
    <location>
        <position position="384"/>
    </location>
</feature>
<feature type="domain" description="Thiolase N-terminal" evidence="9">
    <location>
        <begin position="20"/>
        <end position="265"/>
    </location>
</feature>
<dbReference type="RefSeq" id="WP_074999495.1">
    <property type="nucleotide sequence ID" value="NZ_FOGO01000003.1"/>
</dbReference>
<evidence type="ECO:0000256" key="1">
    <source>
        <dbReference type="ARBA" id="ARBA00010982"/>
    </source>
</evidence>
<feature type="active site" description="Acyl-thioester intermediate" evidence="6">
    <location>
        <position position="95"/>
    </location>
</feature>
<feature type="region of interest" description="Disordered" evidence="8">
    <location>
        <begin position="124"/>
        <end position="143"/>
    </location>
</feature>
<accession>A0A0F6NRJ3</accession>
<evidence type="ECO:0000256" key="5">
    <source>
        <dbReference type="ARBA" id="ARBA00040529"/>
    </source>
</evidence>
<proteinExistence type="inferred from homology"/>
<evidence type="ECO:0000313" key="13">
    <source>
        <dbReference type="Proteomes" id="UP000182841"/>
    </source>
</evidence>
<dbReference type="OrthoDB" id="1402717at2"/>
<evidence type="ECO:0000256" key="2">
    <source>
        <dbReference type="ARBA" id="ARBA00012705"/>
    </source>
</evidence>
<reference evidence="13" key="3">
    <citation type="submission" date="2016-10" db="EMBL/GenBank/DDBJ databases">
        <authorList>
            <person name="Varghese N."/>
            <person name="Submissions S."/>
        </authorList>
    </citation>
    <scope>NUCLEOTIDE SEQUENCE [LARGE SCALE GENOMIC DNA]</scope>
    <source>
        <strain evidence="13">CGMCC 4.6825</strain>
    </source>
</reference>
<dbReference type="PIRSF" id="PIRSF000429">
    <property type="entry name" value="Ac-CoA_Ac_transf"/>
    <property type="match status" value="1"/>
</dbReference>
<feature type="active site" description="Proton acceptor" evidence="6">
    <location>
        <position position="354"/>
    </location>
</feature>
<evidence type="ECO:0000256" key="3">
    <source>
        <dbReference type="ARBA" id="ARBA00022679"/>
    </source>
</evidence>
<reference evidence="11" key="1">
    <citation type="submission" date="2014-06" db="EMBL/GenBank/DDBJ databases">
        <authorList>
            <person name="Xu D."/>
            <person name="Ma M."/>
            <person name="Liu Y."/>
            <person name="Zhou T."/>
            <person name="Deng Z."/>
            <person name="Hong K."/>
        </authorList>
    </citation>
    <scope>NUCLEOTIDE SEQUENCE</scope>
    <source>
        <strain evidence="11">172205</strain>
    </source>
</reference>
<keyword evidence="4 7" id="KW-0012">Acyltransferase</keyword>
<reference evidence="11" key="2">
    <citation type="journal article" date="2015" name="Appl. Microbiol. Biotechnol.">
        <title>Genotype-driven isolation of enterocin with novel bioactivities from mangrove-derived Streptomyces qinglanensis 172205.</title>
        <authorList>
            <person name="Xu D.B."/>
            <person name="Ma M."/>
            <person name="Deng Z.X."/>
            <person name="Hong K."/>
        </authorList>
    </citation>
    <scope>NUCLEOTIDE SEQUENCE</scope>
    <source>
        <strain evidence="11">172205</strain>
    </source>
</reference>